<dbReference type="Pfam" id="PF19112">
    <property type="entry name" value="VanA_C"/>
    <property type="match status" value="1"/>
</dbReference>
<organism evidence="7 8">
    <name type="scientific">Halalkalibacter okhensis</name>
    <dbReference type="NCBI Taxonomy" id="333138"/>
    <lineage>
        <taxon>Bacteria</taxon>
        <taxon>Bacillati</taxon>
        <taxon>Bacillota</taxon>
        <taxon>Bacilli</taxon>
        <taxon>Bacillales</taxon>
        <taxon>Bacillaceae</taxon>
        <taxon>Halalkalibacter</taxon>
    </lineage>
</organism>
<evidence type="ECO:0000256" key="2">
    <source>
        <dbReference type="ARBA" id="ARBA00022723"/>
    </source>
</evidence>
<reference evidence="7 8" key="1">
    <citation type="submission" date="2014-09" db="EMBL/GenBank/DDBJ databases">
        <title>Genome sequencing and annotation of Bacillus Okhensis strain Kh10-101T.</title>
        <authorList>
            <person name="Prakash J.S."/>
        </authorList>
    </citation>
    <scope>NUCLEOTIDE SEQUENCE [LARGE SCALE GENOMIC DNA]</scope>
    <source>
        <strain evidence="8">Kh10-101T</strain>
    </source>
</reference>
<protein>
    <submittedName>
        <fullName evidence="7">2Fe-2S ferredoxin</fullName>
    </submittedName>
</protein>
<dbReference type="SUPFAM" id="SSF50022">
    <property type="entry name" value="ISP domain"/>
    <property type="match status" value="1"/>
</dbReference>
<evidence type="ECO:0000256" key="4">
    <source>
        <dbReference type="ARBA" id="ARBA00023004"/>
    </source>
</evidence>
<dbReference type="InterPro" id="IPR036922">
    <property type="entry name" value="Rieske_2Fe-2S_sf"/>
</dbReference>
<evidence type="ECO:0000256" key="5">
    <source>
        <dbReference type="ARBA" id="ARBA00023014"/>
    </source>
</evidence>
<dbReference type="GO" id="GO:0051537">
    <property type="term" value="F:2 iron, 2 sulfur cluster binding"/>
    <property type="evidence" value="ECO:0007669"/>
    <property type="project" value="UniProtKB-KW"/>
</dbReference>
<evidence type="ECO:0000256" key="1">
    <source>
        <dbReference type="ARBA" id="ARBA00022714"/>
    </source>
</evidence>
<dbReference type="SUPFAM" id="SSF55961">
    <property type="entry name" value="Bet v1-like"/>
    <property type="match status" value="1"/>
</dbReference>
<dbReference type="InterPro" id="IPR017941">
    <property type="entry name" value="Rieske_2Fe-2S"/>
</dbReference>
<evidence type="ECO:0000259" key="6">
    <source>
        <dbReference type="PROSITE" id="PS51296"/>
    </source>
</evidence>
<dbReference type="AlphaFoldDB" id="A0A0B0IL27"/>
<dbReference type="InterPro" id="IPR015881">
    <property type="entry name" value="ARHD_Rieske_2Fe_2S"/>
</dbReference>
<dbReference type="OrthoDB" id="9800776at2"/>
<dbReference type="STRING" id="333138.LQ50_02505"/>
<keyword evidence="2" id="KW-0479">Metal-binding</keyword>
<dbReference type="Pfam" id="PF00355">
    <property type="entry name" value="Rieske"/>
    <property type="match status" value="1"/>
</dbReference>
<dbReference type="InterPro" id="IPR044043">
    <property type="entry name" value="VanA_C_cat"/>
</dbReference>
<keyword evidence="8" id="KW-1185">Reference proteome</keyword>
<dbReference type="PANTHER" id="PTHR21266:SF60">
    <property type="entry name" value="3-KETOSTEROID-9-ALPHA-MONOOXYGENASE, OXYGENASE COMPONENT"/>
    <property type="match status" value="1"/>
</dbReference>
<dbReference type="eggNOG" id="COG4638">
    <property type="taxonomic scope" value="Bacteria"/>
</dbReference>
<evidence type="ECO:0000313" key="7">
    <source>
        <dbReference type="EMBL" id="KHF41597.1"/>
    </source>
</evidence>
<gene>
    <name evidence="7" type="ORF">LQ50_02505</name>
</gene>
<keyword evidence="5" id="KW-0411">Iron-sulfur</keyword>
<dbReference type="PROSITE" id="PS00570">
    <property type="entry name" value="RING_HYDROXYL_ALPHA"/>
    <property type="match status" value="1"/>
</dbReference>
<sequence>MSTAVNDRLQDSVLVNEWHPVYKASELKDEPVGVIVMGERVALFRSKNGVNAFRDLCIHRGAMLSKGYIKNDTLVCPYHGWQYDDKGNCVCIPAQGKDKKIPVRAKAEGYHCIEKYGIVWVCLGEPKSDLPDIPEFEDPSYRPLVCGPYEVKAAGTRVVENFTDFAHLMYVHGGLLGHPDYAELPDFQIFKEEDRIYTDDVPIFQPVAHSGSDAKEGTTYVYVKEVFRPLVGKLSKRDADTGQTLYILLTVLPINDKECTVYMAVARNYGFDVPDEQFIQFQDTVFEQDAWIIETQKPELLPLDLQAELNHKVDILSVAYRRWLKELGVTIGTT</sequence>
<dbReference type="PANTHER" id="PTHR21266">
    <property type="entry name" value="IRON-SULFUR DOMAIN CONTAINING PROTEIN"/>
    <property type="match status" value="1"/>
</dbReference>
<comment type="caution">
    <text evidence="7">The sequence shown here is derived from an EMBL/GenBank/DDBJ whole genome shotgun (WGS) entry which is preliminary data.</text>
</comment>
<name>A0A0B0IL27_9BACI</name>
<feature type="domain" description="Rieske" evidence="6">
    <location>
        <begin position="18"/>
        <end position="121"/>
    </location>
</feature>
<proteinExistence type="predicted"/>
<dbReference type="GO" id="GO:0004497">
    <property type="term" value="F:monooxygenase activity"/>
    <property type="evidence" value="ECO:0007669"/>
    <property type="project" value="UniProtKB-ARBA"/>
</dbReference>
<dbReference type="GO" id="GO:0005506">
    <property type="term" value="F:iron ion binding"/>
    <property type="evidence" value="ECO:0007669"/>
    <property type="project" value="InterPro"/>
</dbReference>
<dbReference type="RefSeq" id="WP_034625687.1">
    <property type="nucleotide sequence ID" value="NZ_JRJU01000002.1"/>
</dbReference>
<dbReference type="EMBL" id="JRJU01000002">
    <property type="protein sequence ID" value="KHF41597.1"/>
    <property type="molecule type" value="Genomic_DNA"/>
</dbReference>
<evidence type="ECO:0000313" key="8">
    <source>
        <dbReference type="Proteomes" id="UP000030832"/>
    </source>
</evidence>
<dbReference type="GO" id="GO:0016705">
    <property type="term" value="F:oxidoreductase activity, acting on paired donors, with incorporation or reduction of molecular oxygen"/>
    <property type="evidence" value="ECO:0007669"/>
    <property type="project" value="UniProtKB-ARBA"/>
</dbReference>
<keyword evidence="4" id="KW-0408">Iron</keyword>
<keyword evidence="3" id="KW-0560">Oxidoreductase</keyword>
<accession>A0A0B0IL27</accession>
<dbReference type="PROSITE" id="PS51296">
    <property type="entry name" value="RIESKE"/>
    <property type="match status" value="1"/>
</dbReference>
<evidence type="ECO:0000256" key="3">
    <source>
        <dbReference type="ARBA" id="ARBA00023002"/>
    </source>
</evidence>
<dbReference type="Proteomes" id="UP000030832">
    <property type="component" value="Unassembled WGS sequence"/>
</dbReference>
<keyword evidence="1" id="KW-0001">2Fe-2S</keyword>
<dbReference type="InterPro" id="IPR050584">
    <property type="entry name" value="Cholesterol_7-desaturase"/>
</dbReference>
<dbReference type="Gene3D" id="2.102.10.10">
    <property type="entry name" value="Rieske [2Fe-2S] iron-sulphur domain"/>
    <property type="match status" value="1"/>
</dbReference>
<dbReference type="Gene3D" id="3.90.380.10">
    <property type="entry name" value="Naphthalene 1,2-dioxygenase Alpha Subunit, Chain A, domain 1"/>
    <property type="match status" value="1"/>
</dbReference>